<dbReference type="InterPro" id="IPR035919">
    <property type="entry name" value="EAL_sf"/>
</dbReference>
<sequence>MPALLDDVRFAFQPLFNLNTGGVVAVEALARPHDGSVQDLLRMAFRAGYLANTDVALACRAVRHAADHDFTLPLHVNLLAMTLADKPEHLAPLYAALRDTGRDPASLVVEVGTPYTRAPRPRLVKGLERLRADGFKIGLDGVGEGDSPLSLLAEVRPDVVKLDREVVQALEDPVRFALVQGLQHLCEATGSLVVAEGVETEAQLAALRKLGVRLAQGNLLAEAQRRPKVTATISAVLSEINDPEAAAKTMTAPLRRKSGPKVTDFLHPATTLPESATSEEVRDVLASQPAVSGVVLVDDDGRPCWTVDRNRFLLAVTGPFGHALHAKREAARLADKPRVIGAESSALEMLDIVANTGRERTNDDLVVVDDDDKCLGVVRVADVVRGVAELKVEQAAALNPLTRLPGSDAIAREVDRRILGGDIFAVGWLDVDSFKRVNDSVGFAAGDDLIRALGRVLSEHATAFPGVQVGHVGGDDFLVVAGLNEVVPYAAGVLDHPFDAEGHAVTLSLATLVCAAGSVGSYREVSRLLAPLKEHAKSLRGNSWVLGRPNSDHVDVLRGGPHLAAG</sequence>
<protein>
    <submittedName>
        <fullName evidence="3">GGDEF domain-containing protein</fullName>
    </submittedName>
</protein>
<evidence type="ECO:0000313" key="4">
    <source>
        <dbReference type="Proteomes" id="UP001500416"/>
    </source>
</evidence>
<dbReference type="Proteomes" id="UP001500416">
    <property type="component" value="Unassembled WGS sequence"/>
</dbReference>
<dbReference type="Gene3D" id="3.30.70.270">
    <property type="match status" value="1"/>
</dbReference>
<accession>A0ABN0U218</accession>
<dbReference type="SUPFAM" id="SSF55073">
    <property type="entry name" value="Nucleotide cyclase"/>
    <property type="match status" value="1"/>
</dbReference>
<proteinExistence type="predicted"/>
<dbReference type="PROSITE" id="PS50887">
    <property type="entry name" value="GGDEF"/>
    <property type="match status" value="1"/>
</dbReference>
<name>A0ABN0U218_9PSEU</name>
<dbReference type="InterPro" id="IPR043128">
    <property type="entry name" value="Rev_trsase/Diguanyl_cyclase"/>
</dbReference>
<dbReference type="InterPro" id="IPR001633">
    <property type="entry name" value="EAL_dom"/>
</dbReference>
<dbReference type="SUPFAM" id="SSF54631">
    <property type="entry name" value="CBS-domain pair"/>
    <property type="match status" value="1"/>
</dbReference>
<dbReference type="InterPro" id="IPR046342">
    <property type="entry name" value="CBS_dom_sf"/>
</dbReference>
<dbReference type="CDD" id="cd01948">
    <property type="entry name" value="EAL"/>
    <property type="match status" value="1"/>
</dbReference>
<dbReference type="RefSeq" id="WP_343935233.1">
    <property type="nucleotide sequence ID" value="NZ_BAAABU010000007.1"/>
</dbReference>
<reference evidence="3 4" key="1">
    <citation type="journal article" date="2019" name="Int. J. Syst. Evol. Microbiol.">
        <title>The Global Catalogue of Microorganisms (GCM) 10K type strain sequencing project: providing services to taxonomists for standard genome sequencing and annotation.</title>
        <authorList>
            <consortium name="The Broad Institute Genomics Platform"/>
            <consortium name="The Broad Institute Genome Sequencing Center for Infectious Disease"/>
            <person name="Wu L."/>
            <person name="Ma J."/>
        </authorList>
    </citation>
    <scope>NUCLEOTIDE SEQUENCE [LARGE SCALE GENOMIC DNA]</scope>
    <source>
        <strain evidence="3 4">JCM 3380</strain>
    </source>
</reference>
<keyword evidence="4" id="KW-1185">Reference proteome</keyword>
<dbReference type="EMBL" id="BAAABU010000007">
    <property type="protein sequence ID" value="GAA0235992.1"/>
    <property type="molecule type" value="Genomic_DNA"/>
</dbReference>
<dbReference type="PROSITE" id="PS50883">
    <property type="entry name" value="EAL"/>
    <property type="match status" value="1"/>
</dbReference>
<dbReference type="SMART" id="SM00267">
    <property type="entry name" value="GGDEF"/>
    <property type="match status" value="1"/>
</dbReference>
<dbReference type="InterPro" id="IPR029787">
    <property type="entry name" value="Nucleotide_cyclase"/>
</dbReference>
<organism evidence="3 4">
    <name type="scientific">Saccharothrix mutabilis subsp. mutabilis</name>
    <dbReference type="NCBI Taxonomy" id="66855"/>
    <lineage>
        <taxon>Bacteria</taxon>
        <taxon>Bacillati</taxon>
        <taxon>Actinomycetota</taxon>
        <taxon>Actinomycetes</taxon>
        <taxon>Pseudonocardiales</taxon>
        <taxon>Pseudonocardiaceae</taxon>
        <taxon>Saccharothrix</taxon>
    </lineage>
</organism>
<dbReference type="Pfam" id="PF00990">
    <property type="entry name" value="GGDEF"/>
    <property type="match status" value="1"/>
</dbReference>
<feature type="domain" description="GGDEF" evidence="2">
    <location>
        <begin position="422"/>
        <end position="549"/>
    </location>
</feature>
<dbReference type="Gene3D" id="3.20.20.450">
    <property type="entry name" value="EAL domain"/>
    <property type="match status" value="1"/>
</dbReference>
<comment type="caution">
    <text evidence="3">The sequence shown here is derived from an EMBL/GenBank/DDBJ whole genome shotgun (WGS) entry which is preliminary data.</text>
</comment>
<dbReference type="PANTHER" id="PTHR33121">
    <property type="entry name" value="CYCLIC DI-GMP PHOSPHODIESTERASE PDEF"/>
    <property type="match status" value="1"/>
</dbReference>
<dbReference type="InterPro" id="IPR050706">
    <property type="entry name" value="Cyclic-di-GMP_PDE-like"/>
</dbReference>
<evidence type="ECO:0000259" key="2">
    <source>
        <dbReference type="PROSITE" id="PS50887"/>
    </source>
</evidence>
<dbReference type="SMART" id="SM00052">
    <property type="entry name" value="EAL"/>
    <property type="match status" value="1"/>
</dbReference>
<evidence type="ECO:0000313" key="3">
    <source>
        <dbReference type="EMBL" id="GAA0235992.1"/>
    </source>
</evidence>
<dbReference type="Gene3D" id="3.10.580.10">
    <property type="entry name" value="CBS-domain"/>
    <property type="match status" value="1"/>
</dbReference>
<dbReference type="Pfam" id="PF00563">
    <property type="entry name" value="EAL"/>
    <property type="match status" value="1"/>
</dbReference>
<gene>
    <name evidence="3" type="ORF">GCM10010492_38750</name>
</gene>
<feature type="domain" description="EAL" evidence="1">
    <location>
        <begin position="1"/>
        <end position="237"/>
    </location>
</feature>
<dbReference type="SUPFAM" id="SSF141868">
    <property type="entry name" value="EAL domain-like"/>
    <property type="match status" value="1"/>
</dbReference>
<dbReference type="PANTHER" id="PTHR33121:SF70">
    <property type="entry name" value="SIGNALING PROTEIN YKOW"/>
    <property type="match status" value="1"/>
</dbReference>
<evidence type="ECO:0000259" key="1">
    <source>
        <dbReference type="PROSITE" id="PS50883"/>
    </source>
</evidence>
<dbReference type="InterPro" id="IPR000160">
    <property type="entry name" value="GGDEF_dom"/>
</dbReference>